<dbReference type="STRING" id="1121476.SAMN02745751_01880"/>
<protein>
    <recommendedName>
        <fullName evidence="4">Threonine synthase</fullName>
        <ecNumber evidence="4">4.2.3.1</ecNumber>
    </recommendedName>
</protein>
<dbReference type="Pfam" id="PF00291">
    <property type="entry name" value="PALP"/>
    <property type="match status" value="1"/>
</dbReference>
<feature type="domain" description="Threonine synthase N-terminal" evidence="7">
    <location>
        <begin position="15"/>
        <end position="91"/>
    </location>
</feature>
<name>A0A1M6H189_9FIRM</name>
<feature type="modified residue" description="N6-(pyridoxal phosphate)lysine" evidence="5">
    <location>
        <position position="123"/>
    </location>
</feature>
<dbReference type="Gene3D" id="3.40.50.1100">
    <property type="match status" value="2"/>
</dbReference>
<dbReference type="Proteomes" id="UP000184052">
    <property type="component" value="Unassembled WGS sequence"/>
</dbReference>
<dbReference type="RefSeq" id="WP_245819832.1">
    <property type="nucleotide sequence ID" value="NZ_FQZL01000012.1"/>
</dbReference>
<evidence type="ECO:0000259" key="6">
    <source>
        <dbReference type="Pfam" id="PF00291"/>
    </source>
</evidence>
<evidence type="ECO:0000313" key="8">
    <source>
        <dbReference type="EMBL" id="SHJ15980.1"/>
    </source>
</evidence>
<feature type="domain" description="Tryptophan synthase beta chain-like PALP" evidence="6">
    <location>
        <begin position="113"/>
        <end position="435"/>
    </location>
</feature>
<keyword evidence="3 5" id="KW-0663">Pyridoxal phosphate</keyword>
<dbReference type="SUPFAM" id="SSF53686">
    <property type="entry name" value="Tryptophan synthase beta subunit-like PLP-dependent enzymes"/>
    <property type="match status" value="1"/>
</dbReference>
<dbReference type="InterPro" id="IPR029144">
    <property type="entry name" value="Thr_synth_N"/>
</dbReference>
<organism evidence="8 9">
    <name type="scientific">Dethiosulfatibacter aminovorans DSM 17477</name>
    <dbReference type="NCBI Taxonomy" id="1121476"/>
    <lineage>
        <taxon>Bacteria</taxon>
        <taxon>Bacillati</taxon>
        <taxon>Bacillota</taxon>
        <taxon>Tissierellia</taxon>
        <taxon>Dethiosulfatibacter</taxon>
    </lineage>
</organism>
<dbReference type="InterPro" id="IPR004450">
    <property type="entry name" value="Thr_synthase-like"/>
</dbReference>
<evidence type="ECO:0000256" key="1">
    <source>
        <dbReference type="ARBA" id="ARBA00001933"/>
    </source>
</evidence>
<dbReference type="GO" id="GO:0009088">
    <property type="term" value="P:threonine biosynthetic process"/>
    <property type="evidence" value="ECO:0007669"/>
    <property type="project" value="UniProtKB-UniRule"/>
</dbReference>
<dbReference type="Gene3D" id="3.90.1380.10">
    <property type="entry name" value="Threonine synthase, N-terminal domain"/>
    <property type="match status" value="1"/>
</dbReference>
<evidence type="ECO:0000313" key="9">
    <source>
        <dbReference type="Proteomes" id="UP000184052"/>
    </source>
</evidence>
<reference evidence="8 9" key="1">
    <citation type="submission" date="2016-11" db="EMBL/GenBank/DDBJ databases">
        <authorList>
            <person name="Jaros S."/>
            <person name="Januszkiewicz K."/>
            <person name="Wedrychowicz H."/>
        </authorList>
    </citation>
    <scope>NUCLEOTIDE SEQUENCE [LARGE SCALE GENOMIC DNA]</scope>
    <source>
        <strain evidence="8 9">DSM 17477</strain>
    </source>
</reference>
<dbReference type="PANTHER" id="PTHR43515:SF1">
    <property type="entry name" value="THREONINE SYNTHASE-LIKE 1"/>
    <property type="match status" value="1"/>
</dbReference>
<dbReference type="EMBL" id="FQZL01000012">
    <property type="protein sequence ID" value="SHJ15980.1"/>
    <property type="molecule type" value="Genomic_DNA"/>
</dbReference>
<dbReference type="Pfam" id="PF14821">
    <property type="entry name" value="Thr_synth_N"/>
    <property type="match status" value="1"/>
</dbReference>
<dbReference type="InterPro" id="IPR037158">
    <property type="entry name" value="Thr_synth_N_sf"/>
</dbReference>
<dbReference type="PANTHER" id="PTHR43515">
    <property type="entry name" value="THREONINE SYNTHASE-LIKE 1"/>
    <property type="match status" value="1"/>
</dbReference>
<dbReference type="GO" id="GO:0004795">
    <property type="term" value="F:threonine synthase activity"/>
    <property type="evidence" value="ECO:0007669"/>
    <property type="project" value="UniProtKB-UniRule"/>
</dbReference>
<dbReference type="GO" id="GO:0005737">
    <property type="term" value="C:cytoplasm"/>
    <property type="evidence" value="ECO:0007669"/>
    <property type="project" value="TreeGrafter"/>
</dbReference>
<accession>A0A1M6H189</accession>
<evidence type="ECO:0000256" key="4">
    <source>
        <dbReference type="NCBIfam" id="TIGR00260"/>
    </source>
</evidence>
<dbReference type="InterPro" id="IPR001926">
    <property type="entry name" value="TrpB-like_PALP"/>
</dbReference>
<dbReference type="EC" id="4.2.3.1" evidence="4"/>
<sequence>MFKLTDYSEEIMVLKYESTRNKNINVNPSEAVVKGLSDDGGLFVPREIEELGLDLQEMCSLGFHDTAKKILSLFFADFSEEQINDSVMNAYDSKFDSKDIVPVEKVGDRFIMELFHGSTIAFKDIALSILPYLMKKAQSNCKMKEDIVILTATSGDTGKAALEGFKDVEGTKIIIFYPNDGVSPVQEMQMVTTEGDNTHVVAVEGNFDDAQSAVKEIFNDLELREKLGDMGMKFSSANSINIGRLVPQISYYFTTYADLVKKNEIQIGDEINFVVPTGNFGNILAGFFAKLLGLPVNKLICAANENNVLYDFLTTGVYDINREFKKTMSPSMDILISSNLERLLYFMSNKDNEYIAELMNQLKTEKRYEANDEIKAKIKEQFWSSYCSEDDTTDTVKKVYEEFGYVLDTHTAVAYKVYEDYLKENKDDSKTVILSTASPFKFTGSVYRSLFGDTDMKELDLIKELSDKTGIKVPVQIDGLGERKILHNRLCTPASMDKEILDILREGK</sequence>
<gene>
    <name evidence="8" type="ORF">SAMN02745751_01880</name>
</gene>
<proteinExistence type="inferred from homology"/>
<comment type="cofactor">
    <cofactor evidence="1 5">
        <name>pyridoxal 5'-phosphate</name>
        <dbReference type="ChEBI" id="CHEBI:597326"/>
    </cofactor>
</comment>
<dbReference type="AlphaFoldDB" id="A0A1M6H189"/>
<comment type="similarity">
    <text evidence="2">Belongs to the threonine synthase family.</text>
</comment>
<keyword evidence="9" id="KW-1185">Reference proteome</keyword>
<evidence type="ECO:0000256" key="5">
    <source>
        <dbReference type="PIRSR" id="PIRSR604450-51"/>
    </source>
</evidence>
<dbReference type="CDD" id="cd01560">
    <property type="entry name" value="Thr-synth_2"/>
    <property type="match status" value="1"/>
</dbReference>
<evidence type="ECO:0000256" key="2">
    <source>
        <dbReference type="ARBA" id="ARBA00005517"/>
    </source>
</evidence>
<dbReference type="InterPro" id="IPR036052">
    <property type="entry name" value="TrpB-like_PALP_sf"/>
</dbReference>
<dbReference type="NCBIfam" id="TIGR00260">
    <property type="entry name" value="thrC"/>
    <property type="match status" value="1"/>
</dbReference>
<evidence type="ECO:0000259" key="7">
    <source>
        <dbReference type="Pfam" id="PF14821"/>
    </source>
</evidence>
<evidence type="ECO:0000256" key="3">
    <source>
        <dbReference type="ARBA" id="ARBA00022898"/>
    </source>
</evidence>